<reference evidence="1" key="2">
    <citation type="submission" date="2014-07" db="EMBL/GenBank/DDBJ databases">
        <authorList>
            <person name="Hull J."/>
        </authorList>
    </citation>
    <scope>NUCLEOTIDE SEQUENCE</scope>
</reference>
<sequence length="172" mass="19341">MNRAACFLHLMDLKRAIEDSTLALTLLANTPASEITQEKYRYLMAKLHARRGAAYGWKEDYRNALSDLKMALAYTNAETEAVAHAAIQDDIIRVSHKMTEKGLSLSDEDHDSGQSALASLMQKAAGLYYQGKYTESLTVYEQVLECDIYHVNARSNYIATLLHCKKFKEALS</sequence>
<dbReference type="EMBL" id="GDHC01006321">
    <property type="protein sequence ID" value="JAQ12308.1"/>
    <property type="molecule type" value="Transcribed_RNA"/>
</dbReference>
<proteinExistence type="predicted"/>
<reference evidence="1" key="1">
    <citation type="journal article" date="2014" name="PLoS ONE">
        <title>Transcriptome-Based Identification of ABC Transporters in the Western Tarnished Plant Bug Lygus hesperus.</title>
        <authorList>
            <person name="Hull J.J."/>
            <person name="Chaney K."/>
            <person name="Geib S.M."/>
            <person name="Fabrick J.A."/>
            <person name="Brent C.S."/>
            <person name="Walsh D."/>
            <person name="Lavine L.C."/>
        </authorList>
    </citation>
    <scope>NUCLEOTIDE SEQUENCE</scope>
</reference>
<evidence type="ECO:0000313" key="1">
    <source>
        <dbReference type="EMBL" id="JAG27154.1"/>
    </source>
</evidence>
<name>A0A0A9Y4R7_LYGHE</name>
<accession>A0A0A9Y4R7</accession>
<gene>
    <name evidence="1" type="ORF">CM83_20043</name>
    <name evidence="2" type="ORF">g.2386</name>
</gene>
<evidence type="ECO:0000313" key="2">
    <source>
        <dbReference type="EMBL" id="JAQ12308.1"/>
    </source>
</evidence>
<dbReference type="InterPro" id="IPR052004">
    <property type="entry name" value="Dynein_assembly_factor_4"/>
</dbReference>
<dbReference type="AlphaFoldDB" id="A0A0A9Y4R7"/>
<protein>
    <submittedName>
        <fullName evidence="1">Uncharacterized protein</fullName>
    </submittedName>
</protein>
<dbReference type="GO" id="GO:0003341">
    <property type="term" value="P:cilium movement"/>
    <property type="evidence" value="ECO:0007669"/>
    <property type="project" value="TreeGrafter"/>
</dbReference>
<reference evidence="2" key="3">
    <citation type="journal article" date="2016" name="Gigascience">
        <title>De novo construction of an expanded transcriptome assembly for the western tarnished plant bug, Lygus hesperus.</title>
        <authorList>
            <person name="Tassone E.E."/>
            <person name="Geib S.M."/>
            <person name="Hall B."/>
            <person name="Fabrick J.A."/>
            <person name="Brent C.S."/>
            <person name="Hull J.J."/>
        </authorList>
    </citation>
    <scope>NUCLEOTIDE SEQUENCE</scope>
</reference>
<dbReference type="PANTHER" id="PTHR46492:SF1">
    <property type="entry name" value="DYNEIN AXONEMAL ASSEMBLY FACTOR 4"/>
    <property type="match status" value="1"/>
</dbReference>
<dbReference type="InterPro" id="IPR019734">
    <property type="entry name" value="TPR_rpt"/>
</dbReference>
<dbReference type="InterPro" id="IPR011990">
    <property type="entry name" value="TPR-like_helical_dom_sf"/>
</dbReference>
<dbReference type="SUPFAM" id="SSF48452">
    <property type="entry name" value="TPR-like"/>
    <property type="match status" value="1"/>
</dbReference>
<dbReference type="SMART" id="SM00028">
    <property type="entry name" value="TPR"/>
    <property type="match status" value="2"/>
</dbReference>
<organism evidence="1">
    <name type="scientific">Lygus hesperus</name>
    <name type="common">Western plant bug</name>
    <dbReference type="NCBI Taxonomy" id="30085"/>
    <lineage>
        <taxon>Eukaryota</taxon>
        <taxon>Metazoa</taxon>
        <taxon>Ecdysozoa</taxon>
        <taxon>Arthropoda</taxon>
        <taxon>Hexapoda</taxon>
        <taxon>Insecta</taxon>
        <taxon>Pterygota</taxon>
        <taxon>Neoptera</taxon>
        <taxon>Paraneoptera</taxon>
        <taxon>Hemiptera</taxon>
        <taxon>Heteroptera</taxon>
        <taxon>Panheteroptera</taxon>
        <taxon>Cimicomorpha</taxon>
        <taxon>Miridae</taxon>
        <taxon>Mirini</taxon>
        <taxon>Lygus</taxon>
    </lineage>
</organism>
<dbReference type="PANTHER" id="PTHR46492">
    <property type="entry name" value="DYNEIN ASSEMBLY FACTOR 4, AXONEMAL"/>
    <property type="match status" value="1"/>
</dbReference>
<dbReference type="GO" id="GO:0036159">
    <property type="term" value="P:inner dynein arm assembly"/>
    <property type="evidence" value="ECO:0007669"/>
    <property type="project" value="TreeGrafter"/>
</dbReference>
<dbReference type="Gene3D" id="1.25.40.10">
    <property type="entry name" value="Tetratricopeptide repeat domain"/>
    <property type="match status" value="2"/>
</dbReference>
<dbReference type="GO" id="GO:0036158">
    <property type="term" value="P:outer dynein arm assembly"/>
    <property type="evidence" value="ECO:0007669"/>
    <property type="project" value="TreeGrafter"/>
</dbReference>
<dbReference type="EMBL" id="GBHO01016450">
    <property type="protein sequence ID" value="JAG27154.1"/>
    <property type="molecule type" value="Transcribed_RNA"/>
</dbReference>